<keyword evidence="2" id="KW-1185">Reference proteome</keyword>
<evidence type="ECO:0008006" key="3">
    <source>
        <dbReference type="Google" id="ProtNLM"/>
    </source>
</evidence>
<reference evidence="1 2" key="1">
    <citation type="submission" date="2022-10" db="EMBL/GenBank/DDBJ databases">
        <title>The complete genomes of actinobacterial strains from the NBC collection.</title>
        <authorList>
            <person name="Joergensen T.S."/>
            <person name="Alvarez Arevalo M."/>
            <person name="Sterndorff E.B."/>
            <person name="Faurdal D."/>
            <person name="Vuksanovic O."/>
            <person name="Mourched A.-S."/>
            <person name="Charusanti P."/>
            <person name="Shaw S."/>
            <person name="Blin K."/>
            <person name="Weber T."/>
        </authorList>
    </citation>
    <scope>NUCLEOTIDE SEQUENCE [LARGE SCALE GENOMIC DNA]</scope>
    <source>
        <strain evidence="1 2">NBC_00319</strain>
    </source>
</reference>
<dbReference type="RefSeq" id="WP_328857955.1">
    <property type="nucleotide sequence ID" value="NZ_CP108021.1"/>
</dbReference>
<name>A0AAU4K3T3_9NOCA</name>
<protein>
    <recommendedName>
        <fullName evidence="3">Recombinase zinc beta ribbon domain-containing protein</fullName>
    </recommendedName>
</protein>
<sequence>MDSERRRRPYACAWCGRPVVDSETGRRRKYCKRACRQRAYEQRAAVGGSAVPADAVILSSTEATELVDRLFELRCAAEDVATAVAERASHAELDDLCRRLVEQAGDAERLR</sequence>
<gene>
    <name evidence="1" type="ORF">OG579_02545</name>
</gene>
<proteinExistence type="predicted"/>
<organism evidence="1 2">
    <name type="scientific">Williamsia herbipolensis</name>
    <dbReference type="NCBI Taxonomy" id="1603258"/>
    <lineage>
        <taxon>Bacteria</taxon>
        <taxon>Bacillati</taxon>
        <taxon>Actinomycetota</taxon>
        <taxon>Actinomycetes</taxon>
        <taxon>Mycobacteriales</taxon>
        <taxon>Nocardiaceae</taxon>
        <taxon>Williamsia</taxon>
    </lineage>
</organism>
<evidence type="ECO:0000313" key="2">
    <source>
        <dbReference type="Proteomes" id="UP001432128"/>
    </source>
</evidence>
<dbReference type="Proteomes" id="UP001432128">
    <property type="component" value="Chromosome"/>
</dbReference>
<dbReference type="AlphaFoldDB" id="A0AAU4K3T3"/>
<accession>A0AAU4K3T3</accession>
<dbReference type="KEGG" id="whr:OG579_02545"/>
<dbReference type="EMBL" id="CP108021">
    <property type="protein sequence ID" value="WUM20730.1"/>
    <property type="molecule type" value="Genomic_DNA"/>
</dbReference>
<evidence type="ECO:0000313" key="1">
    <source>
        <dbReference type="EMBL" id="WUM20730.1"/>
    </source>
</evidence>